<dbReference type="EMBL" id="RQGD01000002">
    <property type="protein sequence ID" value="TGL63905.1"/>
    <property type="molecule type" value="Genomic_DNA"/>
</dbReference>
<evidence type="ECO:0000256" key="2">
    <source>
        <dbReference type="ARBA" id="ARBA00023043"/>
    </source>
</evidence>
<dbReference type="InterPro" id="IPR036770">
    <property type="entry name" value="Ankyrin_rpt-contain_sf"/>
</dbReference>
<dbReference type="PANTHER" id="PTHR24173">
    <property type="entry name" value="ANKYRIN REPEAT CONTAINING"/>
    <property type="match status" value="1"/>
</dbReference>
<sequence length="229" mass="24852">MKLYDAVKEGDVSKLKHTLSDLPRNAINKKYDLSGEHRFGWTALHIAVASNEIEIARHLLDAGADVNVQEDKDDQTPLILAAGFGYTALVELLISYKADINLQQLDGDTPLLKASSDGFTDIVAVLLKNGADIHLTDNLGWTPLVWAATNGHKDIVRMLIESHNQSLGEETNADRTALLIAASLGNTEITKLLLQGKYNGSSPNIQKAMMAAATNGHFDIVALLKKLES</sequence>
<keyword evidence="5" id="KW-1185">Reference proteome</keyword>
<dbReference type="AlphaFoldDB" id="A0A4R9KD96"/>
<dbReference type="Proteomes" id="UP000297693">
    <property type="component" value="Unassembled WGS sequence"/>
</dbReference>
<dbReference type="PRINTS" id="PR01415">
    <property type="entry name" value="ANKYRIN"/>
</dbReference>
<dbReference type="PROSITE" id="PS50297">
    <property type="entry name" value="ANK_REP_REGION"/>
    <property type="match status" value="4"/>
</dbReference>
<dbReference type="SUPFAM" id="SSF48403">
    <property type="entry name" value="Ankyrin repeat"/>
    <property type="match status" value="1"/>
</dbReference>
<reference evidence="4" key="1">
    <citation type="journal article" date="2019" name="PLoS Negl. Trop. Dis.">
        <title>Revisiting the worldwide diversity of Leptospira species in the environment.</title>
        <authorList>
            <person name="Vincent A.T."/>
            <person name="Schiettekatte O."/>
            <person name="Bourhy P."/>
            <person name="Veyrier F.J."/>
            <person name="Picardeau M."/>
        </authorList>
    </citation>
    <scope>NUCLEOTIDE SEQUENCE [LARGE SCALE GENOMIC DNA]</scope>
    <source>
        <strain evidence="4">201702476</strain>
    </source>
</reference>
<comment type="caution">
    <text evidence="4">The sequence shown here is derived from an EMBL/GenBank/DDBJ whole genome shotgun (WGS) entry which is preliminary data.</text>
</comment>
<gene>
    <name evidence="4" type="ORF">EHQ58_00645</name>
</gene>
<feature type="repeat" description="ANK" evidence="3">
    <location>
        <begin position="73"/>
        <end position="105"/>
    </location>
</feature>
<name>A0A4R9KD96_9LEPT</name>
<dbReference type="Pfam" id="PF00023">
    <property type="entry name" value="Ank"/>
    <property type="match status" value="1"/>
</dbReference>
<dbReference type="SMART" id="SM00248">
    <property type="entry name" value="ANK"/>
    <property type="match status" value="5"/>
</dbReference>
<dbReference type="PANTHER" id="PTHR24173:SF74">
    <property type="entry name" value="ANKYRIN REPEAT DOMAIN-CONTAINING PROTEIN 16"/>
    <property type="match status" value="1"/>
</dbReference>
<dbReference type="PROSITE" id="PS50088">
    <property type="entry name" value="ANK_REPEAT"/>
    <property type="match status" value="4"/>
</dbReference>
<keyword evidence="1" id="KW-0677">Repeat</keyword>
<organism evidence="4 5">
    <name type="scientific">Leptospira ognonensis</name>
    <dbReference type="NCBI Taxonomy" id="2484945"/>
    <lineage>
        <taxon>Bacteria</taxon>
        <taxon>Pseudomonadati</taxon>
        <taxon>Spirochaetota</taxon>
        <taxon>Spirochaetia</taxon>
        <taxon>Leptospirales</taxon>
        <taxon>Leptospiraceae</taxon>
        <taxon>Leptospira</taxon>
    </lineage>
</organism>
<protein>
    <submittedName>
        <fullName evidence="4">Ankyrin repeat domain-containing protein</fullName>
    </submittedName>
</protein>
<dbReference type="InterPro" id="IPR002110">
    <property type="entry name" value="Ankyrin_rpt"/>
</dbReference>
<feature type="repeat" description="ANK" evidence="3">
    <location>
        <begin position="39"/>
        <end position="71"/>
    </location>
</feature>
<evidence type="ECO:0000256" key="3">
    <source>
        <dbReference type="PROSITE-ProRule" id="PRU00023"/>
    </source>
</evidence>
<dbReference type="Gene3D" id="1.25.40.20">
    <property type="entry name" value="Ankyrin repeat-containing domain"/>
    <property type="match status" value="2"/>
</dbReference>
<keyword evidence="2 3" id="KW-0040">ANK repeat</keyword>
<dbReference type="Pfam" id="PF12796">
    <property type="entry name" value="Ank_2"/>
    <property type="match status" value="2"/>
</dbReference>
<feature type="repeat" description="ANK" evidence="3">
    <location>
        <begin position="139"/>
        <end position="161"/>
    </location>
</feature>
<evidence type="ECO:0000256" key="1">
    <source>
        <dbReference type="ARBA" id="ARBA00022737"/>
    </source>
</evidence>
<dbReference type="OrthoDB" id="346006at2"/>
<feature type="repeat" description="ANK" evidence="3">
    <location>
        <begin position="106"/>
        <end position="138"/>
    </location>
</feature>
<evidence type="ECO:0000313" key="5">
    <source>
        <dbReference type="Proteomes" id="UP000297693"/>
    </source>
</evidence>
<accession>A0A4R9KD96</accession>
<proteinExistence type="predicted"/>
<evidence type="ECO:0000313" key="4">
    <source>
        <dbReference type="EMBL" id="TGL63905.1"/>
    </source>
</evidence>
<dbReference type="RefSeq" id="WP_135621401.1">
    <property type="nucleotide sequence ID" value="NZ_RQGD01000002.1"/>
</dbReference>